<reference evidence="1 2" key="1">
    <citation type="journal article" date="2019" name="Int. J. Syst. Evol. Microbiol.">
        <title>The Global Catalogue of Microorganisms (GCM) 10K type strain sequencing project: providing services to taxonomists for standard genome sequencing and annotation.</title>
        <authorList>
            <consortium name="The Broad Institute Genomics Platform"/>
            <consortium name="The Broad Institute Genome Sequencing Center for Infectious Disease"/>
            <person name="Wu L."/>
            <person name="Ma J."/>
        </authorList>
    </citation>
    <scope>NUCLEOTIDE SEQUENCE [LARGE SCALE GENOMIC DNA]</scope>
    <source>
        <strain evidence="1 2">JCM 3380</strain>
    </source>
</reference>
<dbReference type="Gene3D" id="1.10.10.1150">
    <property type="entry name" value="Coenzyme PQQ synthesis protein D (PqqD)"/>
    <property type="match status" value="1"/>
</dbReference>
<gene>
    <name evidence="1" type="ORF">GCM10010492_54000</name>
</gene>
<evidence type="ECO:0000313" key="2">
    <source>
        <dbReference type="Proteomes" id="UP001500416"/>
    </source>
</evidence>
<dbReference type="InterPro" id="IPR008792">
    <property type="entry name" value="PQQD"/>
</dbReference>
<protein>
    <recommendedName>
        <fullName evidence="3">Lasso peptide biosynthesis PqqD family chaperone</fullName>
    </recommendedName>
</protein>
<evidence type="ECO:0008006" key="3">
    <source>
        <dbReference type="Google" id="ProtNLM"/>
    </source>
</evidence>
<dbReference type="Proteomes" id="UP001500416">
    <property type="component" value="Unassembled WGS sequence"/>
</dbReference>
<dbReference type="RefSeq" id="WP_343936709.1">
    <property type="nucleotide sequence ID" value="NZ_BAAABU010000015.1"/>
</dbReference>
<dbReference type="Pfam" id="PF05402">
    <property type="entry name" value="PqqD"/>
    <property type="match status" value="1"/>
</dbReference>
<dbReference type="EMBL" id="BAAABU010000015">
    <property type="protein sequence ID" value="GAA0247512.1"/>
    <property type="molecule type" value="Genomic_DNA"/>
</dbReference>
<organism evidence="1 2">
    <name type="scientific">Saccharothrix mutabilis subsp. mutabilis</name>
    <dbReference type="NCBI Taxonomy" id="66855"/>
    <lineage>
        <taxon>Bacteria</taxon>
        <taxon>Bacillati</taxon>
        <taxon>Actinomycetota</taxon>
        <taxon>Actinomycetes</taxon>
        <taxon>Pseudonocardiales</taxon>
        <taxon>Pseudonocardiaceae</taxon>
        <taxon>Saccharothrix</taxon>
    </lineage>
</organism>
<name>A0ABN0UEL0_9PSEU</name>
<accession>A0ABN0UEL0</accession>
<keyword evidence="2" id="KW-1185">Reference proteome</keyword>
<evidence type="ECO:0000313" key="1">
    <source>
        <dbReference type="EMBL" id="GAA0247512.1"/>
    </source>
</evidence>
<proteinExistence type="predicted"/>
<sequence>MTLRLADHVSLTGTGDGDVLLDERTGRYWQLNATGSLVLRTLLDGGDDRRAVELLLADGDADPDAVAADVAEVVGQLCSAGLAVRR</sequence>
<dbReference type="NCBIfam" id="NF033530">
    <property type="entry name" value="lasso_PqqD_Strm"/>
    <property type="match status" value="1"/>
</dbReference>
<dbReference type="InterPro" id="IPR041881">
    <property type="entry name" value="PqqD_sf"/>
</dbReference>
<comment type="caution">
    <text evidence="1">The sequence shown here is derived from an EMBL/GenBank/DDBJ whole genome shotgun (WGS) entry which is preliminary data.</text>
</comment>